<protein>
    <submittedName>
        <fullName evidence="1">Uncharacterized protein</fullName>
    </submittedName>
</protein>
<organism evidence="1 2">
    <name type="scientific">Paenibacillus terrae (strain HPL-003)</name>
    <dbReference type="NCBI Taxonomy" id="985665"/>
    <lineage>
        <taxon>Bacteria</taxon>
        <taxon>Bacillati</taxon>
        <taxon>Bacillota</taxon>
        <taxon>Bacilli</taxon>
        <taxon>Bacillales</taxon>
        <taxon>Paenibacillaceae</taxon>
        <taxon>Paenibacillus</taxon>
    </lineage>
</organism>
<dbReference type="AlphaFoldDB" id="G7W2H3"/>
<sequence length="87" mass="9428">MIPSTPADKVRRLKKDQFIGSYYTSDELNDLFEVVKGGPVGLAVIQAAFTGCGEVKLSDLNGPSTSSIRQLPLSTRLSLCRIRANKS</sequence>
<name>G7W2H3_PAETH</name>
<proteinExistence type="predicted"/>
<dbReference type="EMBL" id="CP003107">
    <property type="protein sequence ID" value="AET60077.1"/>
    <property type="molecule type" value="Genomic_DNA"/>
</dbReference>
<evidence type="ECO:0000313" key="2">
    <source>
        <dbReference type="Proteomes" id="UP000005876"/>
    </source>
</evidence>
<dbReference type="STRING" id="985665.HPL003_16655"/>
<reference key="2">
    <citation type="submission" date="2011-11" db="EMBL/GenBank/DDBJ databases">
        <authorList>
            <person name="Shin S.H."/>
            <person name="Kim S."/>
            <person name="Kim J.Y."/>
        </authorList>
    </citation>
    <scope>NUCLEOTIDE SEQUENCE</scope>
    <source>
        <strain>HPL-003</strain>
    </source>
</reference>
<dbReference type="Proteomes" id="UP000005876">
    <property type="component" value="Chromosome"/>
</dbReference>
<reference evidence="2" key="1">
    <citation type="submission" date="2011-11" db="EMBL/GenBank/DDBJ databases">
        <title>Complete sequence of Paenibacillus terrae HPL-003.</title>
        <authorList>
            <person name="Shin S.H."/>
            <person name="Kim S."/>
            <person name="Kim J.Y."/>
        </authorList>
    </citation>
    <scope>NUCLEOTIDE SEQUENCE [LARGE SCALE GENOMIC DNA]</scope>
    <source>
        <strain evidence="2">HPL-003</strain>
    </source>
</reference>
<evidence type="ECO:0000313" key="1">
    <source>
        <dbReference type="EMBL" id="AET60077.1"/>
    </source>
</evidence>
<reference evidence="1 2" key="3">
    <citation type="journal article" date="2012" name="J. Bacteriol.">
        <title>Genome Sequence of Paenibacillus terrae HPL-003, a Xylanase-Producing Bacterium Isolated from Soil Found in Forest Residue.</title>
        <authorList>
            <person name="Shin S.H."/>
            <person name="Kim S."/>
            <person name="Kim J.Y."/>
            <person name="Song H.Y."/>
            <person name="Cho S.J."/>
            <person name="Kim D.R."/>
            <person name="Lee K.I."/>
            <person name="Lim H.K."/>
            <person name="Park N.J."/>
            <person name="Hwang I.T."/>
            <person name="Yang K.S."/>
        </authorList>
    </citation>
    <scope>NUCLEOTIDE SEQUENCE [LARGE SCALE GENOMIC DNA]</scope>
    <source>
        <strain evidence="1 2">HPL-003</strain>
    </source>
</reference>
<dbReference type="KEGG" id="pta:HPL003_16655"/>
<dbReference type="HOGENOM" id="CLU_2480478_0_0_9"/>
<accession>G7W2H3</accession>
<gene>
    <name evidence="1" type="ordered locus">HPL003_16655</name>
</gene>